<reference evidence="4 5" key="1">
    <citation type="journal article" date="2018" name="Front. Microbiol.">
        <title>Prospects for Fungal Bioremediation of Acidic Radioactive Waste Sites: Characterization and Genome Sequence of Rhodotorula taiwanensis MD1149.</title>
        <authorList>
            <person name="Tkavc R."/>
            <person name="Matrosova V.Y."/>
            <person name="Grichenko O.E."/>
            <person name="Gostincar C."/>
            <person name="Volpe R.P."/>
            <person name="Klimenkova P."/>
            <person name="Gaidamakova E.K."/>
            <person name="Zhou C.E."/>
            <person name="Stewart B.J."/>
            <person name="Lyman M.G."/>
            <person name="Malfatti S.A."/>
            <person name="Rubinfeld B."/>
            <person name="Courtot M."/>
            <person name="Singh J."/>
            <person name="Dalgard C.L."/>
            <person name="Hamilton T."/>
            <person name="Frey K.G."/>
            <person name="Gunde-Cimerman N."/>
            <person name="Dugan L."/>
            <person name="Daly M.J."/>
        </authorList>
    </citation>
    <scope>NUCLEOTIDE SEQUENCE [LARGE SCALE GENOMIC DNA]</scope>
    <source>
        <strain evidence="4 5">MD1149</strain>
    </source>
</reference>
<feature type="transmembrane region" description="Helical" evidence="2">
    <location>
        <begin position="616"/>
        <end position="637"/>
    </location>
</feature>
<dbReference type="AlphaFoldDB" id="A0A2S5BIE3"/>
<dbReference type="Gene3D" id="2.170.130.20">
    <property type="entry name" value="LCCL-like domain"/>
    <property type="match status" value="1"/>
</dbReference>
<dbReference type="OrthoDB" id="441660at2759"/>
<protein>
    <recommendedName>
        <fullName evidence="3">LCCL domain-containing protein</fullName>
    </recommendedName>
</protein>
<feature type="region of interest" description="Disordered" evidence="1">
    <location>
        <begin position="64"/>
        <end position="83"/>
    </location>
</feature>
<evidence type="ECO:0000313" key="4">
    <source>
        <dbReference type="EMBL" id="POY76513.1"/>
    </source>
</evidence>
<evidence type="ECO:0000313" key="5">
    <source>
        <dbReference type="Proteomes" id="UP000237144"/>
    </source>
</evidence>
<dbReference type="InterPro" id="IPR036609">
    <property type="entry name" value="LCCL_sf"/>
</dbReference>
<evidence type="ECO:0000259" key="3">
    <source>
        <dbReference type="Pfam" id="PF03815"/>
    </source>
</evidence>
<gene>
    <name evidence="4" type="ORF">BMF94_0354</name>
</gene>
<feature type="transmembrane region" description="Helical" evidence="2">
    <location>
        <begin position="554"/>
        <end position="574"/>
    </location>
</feature>
<comment type="caution">
    <text evidence="4">The sequence shown here is derived from an EMBL/GenBank/DDBJ whole genome shotgun (WGS) entry which is preliminary data.</text>
</comment>
<feature type="transmembrane region" description="Helical" evidence="2">
    <location>
        <begin position="286"/>
        <end position="306"/>
    </location>
</feature>
<feature type="domain" description="LCCL" evidence="3">
    <location>
        <begin position="344"/>
        <end position="442"/>
    </location>
</feature>
<dbReference type="InterPro" id="IPR004043">
    <property type="entry name" value="LCCL"/>
</dbReference>
<evidence type="ECO:0000256" key="1">
    <source>
        <dbReference type="SAM" id="MobiDB-lite"/>
    </source>
</evidence>
<evidence type="ECO:0000256" key="2">
    <source>
        <dbReference type="SAM" id="Phobius"/>
    </source>
</evidence>
<feature type="transmembrane region" description="Helical" evidence="2">
    <location>
        <begin position="586"/>
        <end position="604"/>
    </location>
</feature>
<dbReference type="EMBL" id="PJQD01000004">
    <property type="protein sequence ID" value="POY76513.1"/>
    <property type="molecule type" value="Genomic_DNA"/>
</dbReference>
<feature type="transmembrane region" description="Helical" evidence="2">
    <location>
        <begin position="523"/>
        <end position="542"/>
    </location>
</feature>
<keyword evidence="2" id="KW-0812">Transmembrane</keyword>
<name>A0A2S5BIE3_9BASI</name>
<organism evidence="4 5">
    <name type="scientific">Rhodotorula taiwanensis</name>
    <dbReference type="NCBI Taxonomy" id="741276"/>
    <lineage>
        <taxon>Eukaryota</taxon>
        <taxon>Fungi</taxon>
        <taxon>Dikarya</taxon>
        <taxon>Basidiomycota</taxon>
        <taxon>Pucciniomycotina</taxon>
        <taxon>Microbotryomycetes</taxon>
        <taxon>Sporidiobolales</taxon>
        <taxon>Sporidiobolaceae</taxon>
        <taxon>Rhodotorula</taxon>
    </lineage>
</organism>
<accession>A0A2S5BIE3</accession>
<sequence length="803" mass="88278">MIATNLSGRRSRLFRSAVELVSPICPEGERTSWQVTRMSVRTRPCSSFAASMMGVAAASTLKAEKSSRMGSAPRPNRVPAIPPVPLPRLTRLAGIRRDRLDSSQRRLAMASDRLPAVPILMRHAAELPPSANNDEIEVVAPAYDVTLEALAPEDEKKDANVEADLEAGRRKRSASSVSAVGEWVGLMGGRIRGWTRSAPDSGQSTPTLPKGARLGTVGPWDERFNTMLLRVRAKRPRVGAALVWLRGPSPPWIETELAPLGLPFVGAWLHRTERWCTDKLAPMRKWRTFTTPAFLLVWLLGFIFLVRASFFTTEHFSEGTPNWIGATDSWWYEDTGCGVNATGCTTTPGYTYVFRCPSQALNVELLNPYAIGAESILYDPLVVGGFDSEKTYRGDSWICASAIQHGLFSENRGGCGQLELVGDFTGFVGGEANGVKSQSFDTEFPSAYRFLPPTSQTGCRDMRNDILGYNVAMSVVFSFLIRPGPQAWFWVLVCLGAWHNALASDPVSMPPALATAFERFAPVLFVSYAFWHFAWRWVAPAFEKSGFIIERTVWYLAGFWFGILMNISLNWIPIDRLTPHDISQEPGGLVAVILLVIFLLCVVVNQLRVIRRTGWFFYYLKWYLVGGAVIGVLAALPGLELRLHHWIAAVCLMPGTAFVTRPSAIFQGFLLGMFIDGAMRWGLDSILQTAASLVGDGTIGSARPTFITNSTNFAAYLADGMIAWSPLSDEAVSEGYDSFALLIDDVWRYSGTATNYTLDGLNSTLTHYFRLAYQASGTAGDFTKAATAFMSNATWINPAPGAS</sequence>
<keyword evidence="5" id="KW-1185">Reference proteome</keyword>
<dbReference type="Pfam" id="PF03815">
    <property type="entry name" value="LCCL"/>
    <property type="match status" value="1"/>
</dbReference>
<dbReference type="Proteomes" id="UP000237144">
    <property type="component" value="Unassembled WGS sequence"/>
</dbReference>
<proteinExistence type="predicted"/>
<keyword evidence="2" id="KW-1133">Transmembrane helix</keyword>
<dbReference type="STRING" id="741276.A0A2S5BIE3"/>
<dbReference type="PANTHER" id="PTHR31331">
    <property type="entry name" value="LCCL DOMAIN PROTEIN (AFU_ORTHOLOGUE AFUA_5G08630)"/>
    <property type="match status" value="1"/>
</dbReference>
<dbReference type="PANTHER" id="PTHR31331:SF1">
    <property type="entry name" value="CYSTEINE RICH SECRETORY PROTEIN LCCL DOMAIN CONTAINING 2"/>
    <property type="match status" value="1"/>
</dbReference>
<dbReference type="SUPFAM" id="SSF69848">
    <property type="entry name" value="LCCL domain"/>
    <property type="match status" value="1"/>
</dbReference>
<keyword evidence="2" id="KW-0472">Membrane</keyword>
<dbReference type="InterPro" id="IPR051957">
    <property type="entry name" value="CRISP-LCCL_domain"/>
</dbReference>